<proteinExistence type="predicted"/>
<dbReference type="Proteomes" id="UP000246078">
    <property type="component" value="Unassembled WGS sequence"/>
</dbReference>
<dbReference type="EMBL" id="PRFC01000161">
    <property type="protein sequence ID" value="PWV04088.1"/>
    <property type="molecule type" value="Genomic_DNA"/>
</dbReference>
<dbReference type="AlphaFoldDB" id="A0A2V2W668"/>
<sequence>MRKGTSWFSCAMRIAGIFHKACNCPPFCCVWEAAVIHRCCGVYDLGCLRVAVAAPNSLPTCVFVCVKGDMHARIYSCRVCAVTAVPQGCGTVASGMRGRTLRAHHVVVVGSLQHCAGWMAPTFRLCGGPRACGVHHTLCGGFSCCSCQSFL</sequence>
<accession>A0A2V2W668</accession>
<evidence type="ECO:0000313" key="2">
    <source>
        <dbReference type="Proteomes" id="UP000246078"/>
    </source>
</evidence>
<name>A0A2V2W668_TRYCR</name>
<dbReference type="VEuPathDB" id="TriTrypDB:ECC02_012120"/>
<organism evidence="1 2">
    <name type="scientific">Trypanosoma cruzi</name>
    <dbReference type="NCBI Taxonomy" id="5693"/>
    <lineage>
        <taxon>Eukaryota</taxon>
        <taxon>Discoba</taxon>
        <taxon>Euglenozoa</taxon>
        <taxon>Kinetoplastea</taxon>
        <taxon>Metakinetoplastina</taxon>
        <taxon>Trypanosomatida</taxon>
        <taxon>Trypanosomatidae</taxon>
        <taxon>Trypanosoma</taxon>
        <taxon>Schizotrypanum</taxon>
    </lineage>
</organism>
<gene>
    <name evidence="1" type="ORF">C3747_161g98</name>
</gene>
<dbReference type="VEuPathDB" id="TriTrypDB:TcCL_Unassigned04179"/>
<dbReference type="VEuPathDB" id="TriTrypDB:TcCLB.504109.200"/>
<comment type="caution">
    <text evidence="1">The sequence shown here is derived from an EMBL/GenBank/DDBJ whole genome shotgun (WGS) entry which is preliminary data.</text>
</comment>
<dbReference type="VEuPathDB" id="TriTrypDB:C3747_161g98"/>
<dbReference type="VEuPathDB" id="TriTrypDB:TCSYLVIO_004871"/>
<protein>
    <submittedName>
        <fullName evidence="1">Putative retrotransposon hot spot protein (RHS)</fullName>
    </submittedName>
</protein>
<dbReference type="VEuPathDB" id="TriTrypDB:TcCLB.507841.14"/>
<dbReference type="VEuPathDB" id="TriTrypDB:C4B63_29g224"/>
<evidence type="ECO:0000313" key="1">
    <source>
        <dbReference type="EMBL" id="PWV04088.1"/>
    </source>
</evidence>
<dbReference type="VEuPathDB" id="TriTrypDB:BCY84_09173"/>
<reference evidence="1 2" key="1">
    <citation type="journal article" date="2018" name="Microb. Genom.">
        <title>Expanding an expanded genome: long-read sequencing of Trypanosoma cruzi.</title>
        <authorList>
            <person name="Berna L."/>
            <person name="Rodriguez M."/>
            <person name="Chiribao M.L."/>
            <person name="Parodi-Talice A."/>
            <person name="Pita S."/>
            <person name="Rijo G."/>
            <person name="Alvarez-Valin F."/>
            <person name="Robello C."/>
        </authorList>
    </citation>
    <scope>NUCLEOTIDE SEQUENCE [LARGE SCALE GENOMIC DNA]</scope>
    <source>
        <strain evidence="1 2">TCC</strain>
    </source>
</reference>